<sequence>MPFKALVTCLLTLIASVAYGQDRRPSHCIAIADAAPGLEYVQLASFSEPLADEYTVRIRYIDHAMFLLKTYGGLTAITDYAGYLGQAGLVPDVATMNNAHSTHWTPYPDPDITYVLKGWGDGQGAFADHHLDLGEMLIRNIPTDIRSSFSGAVPFGNSIFVFEVGGLCIGHMGHLHHEPSDEQYAALGRLDVTMVAVDGGATLDHDTVVQMLKRLRSSIVIPMHWFGRSTLEGFLVRMAEDFDIRRDGEVQIDVSLRNLPSRPTVVVLEPRALSAQDLGTK</sequence>
<evidence type="ECO:0000256" key="1">
    <source>
        <dbReference type="SAM" id="SignalP"/>
    </source>
</evidence>
<dbReference type="PANTHER" id="PTHR39189:SF1">
    <property type="entry name" value="UPF0173 METAL-DEPENDENT HYDROLASE YTKL"/>
    <property type="match status" value="1"/>
</dbReference>
<dbReference type="Proteomes" id="UP000238392">
    <property type="component" value="Unassembled WGS sequence"/>
</dbReference>
<dbReference type="EMBL" id="PVTQ01000031">
    <property type="protein sequence ID" value="PRY83380.1"/>
    <property type="molecule type" value="Genomic_DNA"/>
</dbReference>
<organism evidence="2 3">
    <name type="scientific">Donghicola tyrosinivorans</name>
    <dbReference type="NCBI Taxonomy" id="1652492"/>
    <lineage>
        <taxon>Bacteria</taxon>
        <taxon>Pseudomonadati</taxon>
        <taxon>Pseudomonadota</taxon>
        <taxon>Alphaproteobacteria</taxon>
        <taxon>Rhodobacterales</taxon>
        <taxon>Roseobacteraceae</taxon>
        <taxon>Donghicola</taxon>
    </lineage>
</organism>
<dbReference type="InterPro" id="IPR036866">
    <property type="entry name" value="RibonucZ/Hydroxyglut_hydro"/>
</dbReference>
<keyword evidence="3" id="KW-1185">Reference proteome</keyword>
<dbReference type="OrthoDB" id="7343000at2"/>
<evidence type="ECO:0000313" key="3">
    <source>
        <dbReference type="Proteomes" id="UP000238392"/>
    </source>
</evidence>
<gene>
    <name evidence="2" type="ORF">CLV74_13114</name>
</gene>
<evidence type="ECO:0000313" key="2">
    <source>
        <dbReference type="EMBL" id="PRY83380.1"/>
    </source>
</evidence>
<keyword evidence="1" id="KW-0732">Signal</keyword>
<dbReference type="SUPFAM" id="SSF56281">
    <property type="entry name" value="Metallo-hydrolase/oxidoreductase"/>
    <property type="match status" value="1"/>
</dbReference>
<reference evidence="2 3" key="1">
    <citation type="submission" date="2018-03" db="EMBL/GenBank/DDBJ databases">
        <title>Genomic Encyclopedia of Archaeal and Bacterial Type Strains, Phase II (KMG-II): from individual species to whole genera.</title>
        <authorList>
            <person name="Goeker M."/>
        </authorList>
    </citation>
    <scope>NUCLEOTIDE SEQUENCE [LARGE SCALE GENOMIC DNA]</scope>
    <source>
        <strain evidence="2 3">DSM 100212</strain>
    </source>
</reference>
<dbReference type="RefSeq" id="WP_106268780.1">
    <property type="nucleotide sequence ID" value="NZ_PVTQ01000031.1"/>
</dbReference>
<dbReference type="AlphaFoldDB" id="A0A2T0W9J9"/>
<feature type="signal peptide" evidence="1">
    <location>
        <begin position="1"/>
        <end position="20"/>
    </location>
</feature>
<proteinExistence type="predicted"/>
<comment type="caution">
    <text evidence="2">The sequence shown here is derived from an EMBL/GenBank/DDBJ whole genome shotgun (WGS) entry which is preliminary data.</text>
</comment>
<protein>
    <submittedName>
        <fullName evidence="2">L-ascorbate metabolism protein UlaG (Beta-lactamase superfamily)</fullName>
    </submittedName>
</protein>
<dbReference type="PANTHER" id="PTHR39189">
    <property type="entry name" value="UPF0173 METAL-DEPENDENT HYDROLASE YTKL"/>
    <property type="match status" value="1"/>
</dbReference>
<dbReference type="Gene3D" id="3.60.15.10">
    <property type="entry name" value="Ribonuclease Z/Hydroxyacylglutathione hydrolase-like"/>
    <property type="match status" value="1"/>
</dbReference>
<feature type="chain" id="PRO_5015587797" evidence="1">
    <location>
        <begin position="21"/>
        <end position="281"/>
    </location>
</feature>
<accession>A0A2T0W9J9</accession>
<name>A0A2T0W9J9_9RHOB</name>
<dbReference type="Pfam" id="PF13483">
    <property type="entry name" value="Lactamase_B_3"/>
    <property type="match status" value="1"/>
</dbReference>